<name>A0A5D4M9L1_9BACI</name>
<protein>
    <submittedName>
        <fullName evidence="1">Uncharacterized protein</fullName>
    </submittedName>
</protein>
<dbReference type="Proteomes" id="UP000325182">
    <property type="component" value="Unassembled WGS sequence"/>
</dbReference>
<gene>
    <name evidence="1" type="ORF">FZC84_16810</name>
</gene>
<dbReference type="AlphaFoldDB" id="A0A5D4M9L1"/>
<evidence type="ECO:0000313" key="2">
    <source>
        <dbReference type="Proteomes" id="UP000325182"/>
    </source>
</evidence>
<dbReference type="RefSeq" id="WP_148954608.1">
    <property type="nucleotide sequence ID" value="NZ_VTEG01000014.1"/>
</dbReference>
<proteinExistence type="predicted"/>
<organism evidence="1 2">
    <name type="scientific">Rossellomorea vietnamensis</name>
    <dbReference type="NCBI Taxonomy" id="218284"/>
    <lineage>
        <taxon>Bacteria</taxon>
        <taxon>Bacillati</taxon>
        <taxon>Bacillota</taxon>
        <taxon>Bacilli</taxon>
        <taxon>Bacillales</taxon>
        <taxon>Bacillaceae</taxon>
        <taxon>Rossellomorea</taxon>
    </lineage>
</organism>
<evidence type="ECO:0000313" key="1">
    <source>
        <dbReference type="EMBL" id="TYR98043.1"/>
    </source>
</evidence>
<reference evidence="1 2" key="1">
    <citation type="submission" date="2019-08" db="EMBL/GenBank/DDBJ databases">
        <title>Bacillus genomes from the desert of Cuatro Cienegas, Coahuila.</title>
        <authorList>
            <person name="Olmedo-Alvarez G."/>
        </authorList>
    </citation>
    <scope>NUCLEOTIDE SEQUENCE [LARGE SCALE GENOMIC DNA]</scope>
    <source>
        <strain evidence="1 2">CH128b_4D</strain>
    </source>
</reference>
<comment type="caution">
    <text evidence="1">The sequence shown here is derived from an EMBL/GenBank/DDBJ whole genome shotgun (WGS) entry which is preliminary data.</text>
</comment>
<sequence length="173" mass="20164">MVDQQVKLFKLYNQESVKSLSNIFGQDSIVKFNDSNIVGIKYDYDKNKLKNIMQMAPFTLIQQLIITSHHFVNIIEKIGSKGYRPNITLSTEIPEEEMKLLREYIFRISRPNINGKKYGQLILKEINRLEFEYEVELESVSFTSNNERIVLRNNGIVFANENSFNLAGELLNH</sequence>
<accession>A0A5D4M9L1</accession>
<dbReference type="EMBL" id="VTEG01000014">
    <property type="protein sequence ID" value="TYR98043.1"/>
    <property type="molecule type" value="Genomic_DNA"/>
</dbReference>